<sequence length="160" mass="15645">MRNSIKMLALVAAVASTPALAQVNVGLGGQVGGAVGGGVSVDPGATVGSVTGTVDGALNHADHAVNRTVDGALGQDLRLATSADLTAGAVVRSDSGRKIGTVQSVHGDTAVIVKGDRSMHVPVAQLYRGTKGLVTKLTDAQLKAAAAASVNAGANASVNN</sequence>
<dbReference type="Proteomes" id="UP001203410">
    <property type="component" value="Unassembled WGS sequence"/>
</dbReference>
<evidence type="ECO:0000256" key="1">
    <source>
        <dbReference type="SAM" id="SignalP"/>
    </source>
</evidence>
<name>A0ABT0RWQ5_9SPHN</name>
<evidence type="ECO:0008006" key="4">
    <source>
        <dbReference type="Google" id="ProtNLM"/>
    </source>
</evidence>
<feature type="chain" id="PRO_5047056005" description="PRC-barrel domain-containing protein" evidence="1">
    <location>
        <begin position="22"/>
        <end position="160"/>
    </location>
</feature>
<dbReference type="RefSeq" id="WP_249904520.1">
    <property type="nucleotide sequence ID" value="NZ_JAMGBA010000002.1"/>
</dbReference>
<comment type="caution">
    <text evidence="2">The sequence shown here is derived from an EMBL/GenBank/DDBJ whole genome shotgun (WGS) entry which is preliminary data.</text>
</comment>
<evidence type="ECO:0000313" key="2">
    <source>
        <dbReference type="EMBL" id="MCL6699135.1"/>
    </source>
</evidence>
<feature type="signal peptide" evidence="1">
    <location>
        <begin position="1"/>
        <end position="21"/>
    </location>
</feature>
<protein>
    <recommendedName>
        <fullName evidence="4">PRC-barrel domain-containing protein</fullName>
    </recommendedName>
</protein>
<keyword evidence="1" id="KW-0732">Signal</keyword>
<gene>
    <name evidence="2" type="ORF">LZ496_10135</name>
</gene>
<organism evidence="2 3">
    <name type="scientific">Sphingomonas caseinilyticus</name>
    <dbReference type="NCBI Taxonomy" id="2908205"/>
    <lineage>
        <taxon>Bacteria</taxon>
        <taxon>Pseudomonadati</taxon>
        <taxon>Pseudomonadota</taxon>
        <taxon>Alphaproteobacteria</taxon>
        <taxon>Sphingomonadales</taxon>
        <taxon>Sphingomonadaceae</taxon>
        <taxon>Sphingomonas</taxon>
    </lineage>
</organism>
<proteinExistence type="predicted"/>
<reference evidence="2 3" key="1">
    <citation type="submission" date="2022-05" db="EMBL/GenBank/DDBJ databases">
        <authorList>
            <person name="Jo J.-H."/>
            <person name="Im W.-T."/>
        </authorList>
    </citation>
    <scope>NUCLEOTIDE SEQUENCE [LARGE SCALE GENOMIC DNA]</scope>
    <source>
        <strain evidence="2 3">NSE70-1</strain>
    </source>
</reference>
<evidence type="ECO:0000313" key="3">
    <source>
        <dbReference type="Proteomes" id="UP001203410"/>
    </source>
</evidence>
<accession>A0ABT0RWQ5</accession>
<dbReference type="EMBL" id="JAMGBA010000002">
    <property type="protein sequence ID" value="MCL6699135.1"/>
    <property type="molecule type" value="Genomic_DNA"/>
</dbReference>
<keyword evidence="3" id="KW-1185">Reference proteome</keyword>